<dbReference type="EMBL" id="MU860150">
    <property type="protein sequence ID" value="KAK4237209.1"/>
    <property type="molecule type" value="Genomic_DNA"/>
</dbReference>
<dbReference type="AlphaFoldDB" id="A0AAN7C894"/>
<sequence>MSLRWLSDNTERADGMDLAVAIEGMHYSDMAVDSEKATLSPGASPAVMTMRGNFTGFWRMWQAPGGNAGLIKRDYALLTEIHPNMIETAEESFLREDKKARKNGRESLWDMVLDPRPILKVHEDRSLTSQRMMDVSICQL</sequence>
<keyword evidence="2" id="KW-1185">Reference proteome</keyword>
<proteinExistence type="predicted"/>
<protein>
    <submittedName>
        <fullName evidence="1">Uncharacterized protein</fullName>
    </submittedName>
</protein>
<reference evidence="1" key="2">
    <citation type="submission" date="2023-05" db="EMBL/GenBank/DDBJ databases">
        <authorList>
            <consortium name="Lawrence Berkeley National Laboratory"/>
            <person name="Steindorff A."/>
            <person name="Hensen N."/>
            <person name="Bonometti L."/>
            <person name="Westerberg I."/>
            <person name="Brannstrom I.O."/>
            <person name="Guillou S."/>
            <person name="Cros-Aarteil S."/>
            <person name="Calhoun S."/>
            <person name="Haridas S."/>
            <person name="Kuo A."/>
            <person name="Mondo S."/>
            <person name="Pangilinan J."/>
            <person name="Riley R."/>
            <person name="Labutti K."/>
            <person name="Andreopoulos B."/>
            <person name="Lipzen A."/>
            <person name="Chen C."/>
            <person name="Yanf M."/>
            <person name="Daum C."/>
            <person name="Ng V."/>
            <person name="Clum A."/>
            <person name="Ohm R."/>
            <person name="Martin F."/>
            <person name="Silar P."/>
            <person name="Natvig D."/>
            <person name="Lalanne C."/>
            <person name="Gautier V."/>
            <person name="Ament-Velasquez S.L."/>
            <person name="Kruys A."/>
            <person name="Hutchinson M.I."/>
            <person name="Powell A.J."/>
            <person name="Barry K."/>
            <person name="Miller A.N."/>
            <person name="Grigoriev I.V."/>
            <person name="Debuchy R."/>
            <person name="Gladieux P."/>
            <person name="Thoren M.H."/>
            <person name="Johannesson H."/>
        </authorList>
    </citation>
    <scope>NUCLEOTIDE SEQUENCE</scope>
    <source>
        <strain evidence="1">CBS 532.94</strain>
    </source>
</reference>
<comment type="caution">
    <text evidence="1">The sequence shown here is derived from an EMBL/GenBank/DDBJ whole genome shotgun (WGS) entry which is preliminary data.</text>
</comment>
<evidence type="ECO:0000313" key="2">
    <source>
        <dbReference type="Proteomes" id="UP001303760"/>
    </source>
</evidence>
<accession>A0AAN7C894</accession>
<gene>
    <name evidence="1" type="ORF">C8A03DRAFT_34861</name>
</gene>
<dbReference type="Proteomes" id="UP001303760">
    <property type="component" value="Unassembled WGS sequence"/>
</dbReference>
<evidence type="ECO:0000313" key="1">
    <source>
        <dbReference type="EMBL" id="KAK4237209.1"/>
    </source>
</evidence>
<reference evidence="1" key="1">
    <citation type="journal article" date="2023" name="Mol. Phylogenet. Evol.">
        <title>Genome-scale phylogeny and comparative genomics of the fungal order Sordariales.</title>
        <authorList>
            <person name="Hensen N."/>
            <person name="Bonometti L."/>
            <person name="Westerberg I."/>
            <person name="Brannstrom I.O."/>
            <person name="Guillou S."/>
            <person name="Cros-Aarteil S."/>
            <person name="Calhoun S."/>
            <person name="Haridas S."/>
            <person name="Kuo A."/>
            <person name="Mondo S."/>
            <person name="Pangilinan J."/>
            <person name="Riley R."/>
            <person name="LaButti K."/>
            <person name="Andreopoulos B."/>
            <person name="Lipzen A."/>
            <person name="Chen C."/>
            <person name="Yan M."/>
            <person name="Daum C."/>
            <person name="Ng V."/>
            <person name="Clum A."/>
            <person name="Steindorff A."/>
            <person name="Ohm R.A."/>
            <person name="Martin F."/>
            <person name="Silar P."/>
            <person name="Natvig D.O."/>
            <person name="Lalanne C."/>
            <person name="Gautier V."/>
            <person name="Ament-Velasquez S.L."/>
            <person name="Kruys A."/>
            <person name="Hutchinson M.I."/>
            <person name="Powell A.J."/>
            <person name="Barry K."/>
            <person name="Miller A.N."/>
            <person name="Grigoriev I.V."/>
            <person name="Debuchy R."/>
            <person name="Gladieux P."/>
            <person name="Hiltunen Thoren M."/>
            <person name="Johannesson H."/>
        </authorList>
    </citation>
    <scope>NUCLEOTIDE SEQUENCE</scope>
    <source>
        <strain evidence="1">CBS 532.94</strain>
    </source>
</reference>
<name>A0AAN7C894_9PEZI</name>
<organism evidence="1 2">
    <name type="scientific">Achaetomium macrosporum</name>
    <dbReference type="NCBI Taxonomy" id="79813"/>
    <lineage>
        <taxon>Eukaryota</taxon>
        <taxon>Fungi</taxon>
        <taxon>Dikarya</taxon>
        <taxon>Ascomycota</taxon>
        <taxon>Pezizomycotina</taxon>
        <taxon>Sordariomycetes</taxon>
        <taxon>Sordariomycetidae</taxon>
        <taxon>Sordariales</taxon>
        <taxon>Chaetomiaceae</taxon>
        <taxon>Achaetomium</taxon>
    </lineage>
</organism>